<evidence type="ECO:0000313" key="3">
    <source>
        <dbReference type="Proteomes" id="UP001139031"/>
    </source>
</evidence>
<gene>
    <name evidence="2" type="ORF">K7C98_39085</name>
</gene>
<comment type="caution">
    <text evidence="2">The sequence shown here is derived from an EMBL/GenBank/DDBJ whole genome shotgun (WGS) entry which is preliminary data.</text>
</comment>
<name>A0ABS7U4S6_9BACT</name>
<reference evidence="2" key="1">
    <citation type="submission" date="2021-08" db="EMBL/GenBank/DDBJ databases">
        <authorList>
            <person name="Stevens D.C."/>
        </authorList>
    </citation>
    <scope>NUCLEOTIDE SEQUENCE</scope>
    <source>
        <strain evidence="2">DSM 53165</strain>
    </source>
</reference>
<proteinExistence type="predicted"/>
<dbReference type="RefSeq" id="WP_224197017.1">
    <property type="nucleotide sequence ID" value="NZ_JAIRAU010000056.1"/>
</dbReference>
<feature type="region of interest" description="Disordered" evidence="1">
    <location>
        <begin position="75"/>
        <end position="135"/>
    </location>
</feature>
<dbReference type="Proteomes" id="UP001139031">
    <property type="component" value="Unassembled WGS sequence"/>
</dbReference>
<sequence>MPKRKISPSNKRRILLAAKARYERAAAKAAAALEACMSCSTDKLKKGLAGIEADGEKERKALLARLGLSERDASELLSGRSVAGKKASKKKTSKKAAAAAAPAKKASKKKASKKKASKKKTSKKKTAKKKASKKG</sequence>
<keyword evidence="3" id="KW-1185">Reference proteome</keyword>
<dbReference type="EMBL" id="JAIRAU010000056">
    <property type="protein sequence ID" value="MBZ5715276.1"/>
    <property type="molecule type" value="Genomic_DNA"/>
</dbReference>
<organism evidence="2 3">
    <name type="scientific">Nannocystis pusilla</name>
    <dbReference type="NCBI Taxonomy" id="889268"/>
    <lineage>
        <taxon>Bacteria</taxon>
        <taxon>Pseudomonadati</taxon>
        <taxon>Myxococcota</taxon>
        <taxon>Polyangia</taxon>
        <taxon>Nannocystales</taxon>
        <taxon>Nannocystaceae</taxon>
        <taxon>Nannocystis</taxon>
    </lineage>
</organism>
<accession>A0ABS7U4S6</accession>
<evidence type="ECO:0000256" key="1">
    <source>
        <dbReference type="SAM" id="MobiDB-lite"/>
    </source>
</evidence>
<evidence type="ECO:0000313" key="2">
    <source>
        <dbReference type="EMBL" id="MBZ5715276.1"/>
    </source>
</evidence>
<evidence type="ECO:0008006" key="4">
    <source>
        <dbReference type="Google" id="ProtNLM"/>
    </source>
</evidence>
<feature type="compositionally biased region" description="Basic residues" evidence="1">
    <location>
        <begin position="105"/>
        <end position="135"/>
    </location>
</feature>
<feature type="compositionally biased region" description="Low complexity" evidence="1">
    <location>
        <begin position="95"/>
        <end position="104"/>
    </location>
</feature>
<protein>
    <recommendedName>
        <fullName evidence="4">Histone</fullName>
    </recommendedName>
</protein>